<dbReference type="PANTHER" id="PTHR45982">
    <property type="entry name" value="REGULATOR OF CHROMOSOME CONDENSATION"/>
    <property type="match status" value="1"/>
</dbReference>
<feature type="repeat" description="RCC1" evidence="1">
    <location>
        <begin position="245"/>
        <end position="294"/>
    </location>
</feature>
<dbReference type="InterPro" id="IPR009091">
    <property type="entry name" value="RCC1/BLIP-II"/>
</dbReference>
<dbReference type="Pfam" id="PF00415">
    <property type="entry name" value="RCC1"/>
    <property type="match status" value="4"/>
</dbReference>
<dbReference type="PRINTS" id="PR00633">
    <property type="entry name" value="RCCNDNSATION"/>
</dbReference>
<dbReference type="SUPFAM" id="SSF50985">
    <property type="entry name" value="RCC1/BLIP-II"/>
    <property type="match status" value="1"/>
</dbReference>
<dbReference type="Proteomes" id="UP000077315">
    <property type="component" value="Unassembled WGS sequence"/>
</dbReference>
<gene>
    <name evidence="2" type="ORF">PHYBLDRAFT_63364</name>
</gene>
<proteinExistence type="predicted"/>
<feature type="repeat" description="RCC1" evidence="1">
    <location>
        <begin position="191"/>
        <end position="244"/>
    </location>
</feature>
<dbReference type="AlphaFoldDB" id="A0A167KRS7"/>
<sequence>MSMRPFLQRSTQAVRSVHTSGTKAVYGWGHTHALPLKFDEERDDAYTTPTRLDTLSDYAIDNSEAVSHIAAGWAHSLIGTQSQVYGFGLNRSGQLGHGPDTLVTMSLGKANLKQLACGREHSHIVTEEQNSTSLYSFGNSMYGQLGIGKSKYTRPGTLSLEEFPVKVEGYQGAVTDIACGLDHTIFSTDHNSLYAMGWGSDGQLGLAPTFTGDKDVPSLLPRLGDSKIKLLSGSTDFTLMLTEDNVLWTWGNSEYGQGMQGKKIDRITEPIKVPVKGVKDIAAGGPFSVILTEDGRVHSCGYGALGHGKGTIESLVLREIEGLKDVERVFATTDYAAAITASGELFTWGLNGPSGRLGLDSVDHAFVPKRVDIDRPVTELALGTNHVLALCD</sequence>
<dbReference type="RefSeq" id="XP_018286768.1">
    <property type="nucleotide sequence ID" value="XM_018441112.1"/>
</dbReference>
<keyword evidence="3" id="KW-1185">Reference proteome</keyword>
<accession>A0A167KRS7</accession>
<evidence type="ECO:0000313" key="2">
    <source>
        <dbReference type="EMBL" id="OAD68728.1"/>
    </source>
</evidence>
<dbReference type="OrthoDB" id="5370059at2759"/>
<feature type="repeat" description="RCC1" evidence="1">
    <location>
        <begin position="23"/>
        <end position="82"/>
    </location>
</feature>
<protein>
    <submittedName>
        <fullName evidence="2">Uncharacterized protein</fullName>
    </submittedName>
</protein>
<dbReference type="EMBL" id="KV440994">
    <property type="protein sequence ID" value="OAD68728.1"/>
    <property type="molecule type" value="Genomic_DNA"/>
</dbReference>
<dbReference type="InterPro" id="IPR000408">
    <property type="entry name" value="Reg_chr_condens"/>
</dbReference>
<dbReference type="InterPro" id="IPR051553">
    <property type="entry name" value="Ran_GTPase-activating"/>
</dbReference>
<dbReference type="Pfam" id="PF13540">
    <property type="entry name" value="RCC1_2"/>
    <property type="match status" value="1"/>
</dbReference>
<evidence type="ECO:0000256" key="1">
    <source>
        <dbReference type="PROSITE-ProRule" id="PRU00235"/>
    </source>
</evidence>
<dbReference type="VEuPathDB" id="FungiDB:PHYBLDRAFT_63364"/>
<dbReference type="GeneID" id="29002018"/>
<name>A0A167KRS7_PHYB8</name>
<feature type="repeat" description="RCC1" evidence="1">
    <location>
        <begin position="82"/>
        <end position="128"/>
    </location>
</feature>
<feature type="repeat" description="RCC1" evidence="1">
    <location>
        <begin position="343"/>
        <end position="392"/>
    </location>
</feature>
<dbReference type="Gene3D" id="2.130.10.30">
    <property type="entry name" value="Regulator of chromosome condensation 1/beta-lactamase-inhibitor protein II"/>
    <property type="match status" value="2"/>
</dbReference>
<reference evidence="3" key="1">
    <citation type="submission" date="2015-06" db="EMBL/GenBank/DDBJ databases">
        <title>Expansion of signal transduction pathways in fungi by whole-genome duplication.</title>
        <authorList>
            <consortium name="DOE Joint Genome Institute"/>
            <person name="Corrochano L.M."/>
            <person name="Kuo A."/>
            <person name="Marcet-Houben M."/>
            <person name="Polaino S."/>
            <person name="Salamov A."/>
            <person name="Villalobos J.M."/>
            <person name="Alvarez M.I."/>
            <person name="Avalos J."/>
            <person name="Benito E.P."/>
            <person name="Benoit I."/>
            <person name="Burger G."/>
            <person name="Camino L.P."/>
            <person name="Canovas D."/>
            <person name="Cerda-Olmedo E."/>
            <person name="Cheng J.-F."/>
            <person name="Dominguez A."/>
            <person name="Elias M."/>
            <person name="Eslava A.P."/>
            <person name="Glaser F."/>
            <person name="Grimwood J."/>
            <person name="Gutierrez G."/>
            <person name="Heitman J."/>
            <person name="Henrissat B."/>
            <person name="Iturriaga E.A."/>
            <person name="Lang B.F."/>
            <person name="Lavin J.L."/>
            <person name="Lee S."/>
            <person name="Li W."/>
            <person name="Lindquist E."/>
            <person name="Lopez-Garcia S."/>
            <person name="Luque E.M."/>
            <person name="Marcos A.T."/>
            <person name="Martin J."/>
            <person name="McCluskey K."/>
            <person name="Medina H.R."/>
            <person name="Miralles-Duran A."/>
            <person name="Miyazaki A."/>
            <person name="Munoz-Torres E."/>
            <person name="Oguiza J.A."/>
            <person name="Ohm R."/>
            <person name="Olmedo M."/>
            <person name="Orejas M."/>
            <person name="Ortiz-Castellanos L."/>
            <person name="Pisabarro A.G."/>
            <person name="Rodriguez-Romero J."/>
            <person name="Ruiz-Herrera J."/>
            <person name="Ruiz-Vazquez R."/>
            <person name="Sanz C."/>
            <person name="Schackwitz W."/>
            <person name="Schmutz J."/>
            <person name="Shahriari M."/>
            <person name="Shelest E."/>
            <person name="Silva-Franco F."/>
            <person name="Soanes D."/>
            <person name="Syed K."/>
            <person name="Tagua V.G."/>
            <person name="Talbot N.J."/>
            <person name="Thon M."/>
            <person name="De vries R.P."/>
            <person name="Wiebenga A."/>
            <person name="Yadav J.S."/>
            <person name="Braun E.L."/>
            <person name="Baker S."/>
            <person name="Garre V."/>
            <person name="Horwitz B."/>
            <person name="Torres-Martinez S."/>
            <person name="Idnurm A."/>
            <person name="Herrera-Estrella A."/>
            <person name="Gabaldon T."/>
            <person name="Grigoriev I.V."/>
        </authorList>
    </citation>
    <scope>NUCLEOTIDE SEQUENCE [LARGE SCALE GENOMIC DNA]</scope>
    <source>
        <strain evidence="3">NRRL 1555(-)</strain>
    </source>
</reference>
<dbReference type="PANTHER" id="PTHR45982:SF1">
    <property type="entry name" value="REGULATOR OF CHROMOSOME CONDENSATION"/>
    <property type="match status" value="1"/>
</dbReference>
<dbReference type="STRING" id="763407.A0A167KRS7"/>
<evidence type="ECO:0000313" key="3">
    <source>
        <dbReference type="Proteomes" id="UP000077315"/>
    </source>
</evidence>
<feature type="repeat" description="RCC1" evidence="1">
    <location>
        <begin position="132"/>
        <end position="190"/>
    </location>
</feature>
<dbReference type="PROSITE" id="PS50012">
    <property type="entry name" value="RCC1_3"/>
    <property type="match status" value="6"/>
</dbReference>
<organism evidence="2 3">
    <name type="scientific">Phycomyces blakesleeanus (strain ATCC 8743b / DSM 1359 / FGSC 10004 / NBRC 33097 / NRRL 1555)</name>
    <dbReference type="NCBI Taxonomy" id="763407"/>
    <lineage>
        <taxon>Eukaryota</taxon>
        <taxon>Fungi</taxon>
        <taxon>Fungi incertae sedis</taxon>
        <taxon>Mucoromycota</taxon>
        <taxon>Mucoromycotina</taxon>
        <taxon>Mucoromycetes</taxon>
        <taxon>Mucorales</taxon>
        <taxon>Phycomycetaceae</taxon>
        <taxon>Phycomyces</taxon>
    </lineage>
</organism>
<dbReference type="InParanoid" id="A0A167KRS7"/>